<dbReference type="RefSeq" id="WP_106138204.1">
    <property type="nucleotide sequence ID" value="NZ_PVTE01000009.1"/>
</dbReference>
<protein>
    <submittedName>
        <fullName evidence="1">Prepilin-type processing-associated H-X9-DG protein</fullName>
    </submittedName>
</protein>
<dbReference type="EMBL" id="PVTE01000009">
    <property type="protein sequence ID" value="PRY38473.1"/>
    <property type="molecule type" value="Genomic_DNA"/>
</dbReference>
<name>A0A2T0SYN5_9BACT</name>
<accession>A0A2T0SYN5</accession>
<gene>
    <name evidence="1" type="ORF">CLV58_109200</name>
</gene>
<reference evidence="1 2" key="1">
    <citation type="submission" date="2018-03" db="EMBL/GenBank/DDBJ databases">
        <title>Genomic Encyclopedia of Archaeal and Bacterial Type Strains, Phase II (KMG-II): from individual species to whole genera.</title>
        <authorList>
            <person name="Goeker M."/>
        </authorList>
    </citation>
    <scope>NUCLEOTIDE SEQUENCE [LARGE SCALE GENOMIC DNA]</scope>
    <source>
        <strain evidence="1 2">DSM 28354</strain>
    </source>
</reference>
<comment type="caution">
    <text evidence="1">The sequence shown here is derived from an EMBL/GenBank/DDBJ whole genome shotgun (WGS) entry which is preliminary data.</text>
</comment>
<evidence type="ECO:0000313" key="1">
    <source>
        <dbReference type="EMBL" id="PRY38473.1"/>
    </source>
</evidence>
<dbReference type="Proteomes" id="UP000238375">
    <property type="component" value="Unassembled WGS sequence"/>
</dbReference>
<evidence type="ECO:0000313" key="2">
    <source>
        <dbReference type="Proteomes" id="UP000238375"/>
    </source>
</evidence>
<dbReference type="AlphaFoldDB" id="A0A2T0SYN5"/>
<sequence>MKTLFFATQGLATDNAFSTRDGYPVRSLRVFTSEQALLDNQEKIWNDSDHRSNLIPCSHQTVASNYGEGLVFADGHVESISDYLDWIHGEGDEPYDARLPKPEFVLRFNEFAYYTQPVDLVKLAKTEIWVGNQY</sequence>
<dbReference type="OrthoDB" id="9782855at2"/>
<organism evidence="1 2">
    <name type="scientific">Spirosoma oryzae</name>
    <dbReference type="NCBI Taxonomy" id="1469603"/>
    <lineage>
        <taxon>Bacteria</taxon>
        <taxon>Pseudomonadati</taxon>
        <taxon>Bacteroidota</taxon>
        <taxon>Cytophagia</taxon>
        <taxon>Cytophagales</taxon>
        <taxon>Cytophagaceae</taxon>
        <taxon>Spirosoma</taxon>
    </lineage>
</organism>
<keyword evidence="2" id="KW-1185">Reference proteome</keyword>
<proteinExistence type="predicted"/>